<dbReference type="InterPro" id="IPR004101">
    <property type="entry name" value="Mur_ligase_C"/>
</dbReference>
<evidence type="ECO:0000256" key="6">
    <source>
        <dbReference type="ARBA" id="ARBA00022960"/>
    </source>
</evidence>
<dbReference type="GO" id="GO:0071555">
    <property type="term" value="P:cell wall organization"/>
    <property type="evidence" value="ECO:0007669"/>
    <property type="project" value="UniProtKB-KW"/>
</dbReference>
<dbReference type="Pfam" id="PF02875">
    <property type="entry name" value="Mur_ligase_C"/>
    <property type="match status" value="1"/>
</dbReference>
<dbReference type="SUPFAM" id="SSF53244">
    <property type="entry name" value="MurD-like peptide ligases, peptide-binding domain"/>
    <property type="match status" value="1"/>
</dbReference>
<keyword evidence="6" id="KW-0133">Cell shape</keyword>
<sequence>MTLPLSEAARVLDAARYGTDVTFAGLSTDTRTIRKGNLFVALQGPNFDGHDYLQQAQRKGAVAATVSRIVKGTLPQVEVEDTRIALGRLAAYWRSRFDLPLVAVTGSNGKTSVREMLAAILRPCGDTLVTHGNLNNDIGVPLTLSGLSVTHRYAVIEFGANHPGEIAYLTDIARPTVAVVNNAAPAHLEGFGDLDGVAHAKGELFEHLSDDGICIINADDRYAGLWISLAASRRVITFGLTADADIRATWQGDMDGSDISLYTPSGHVCFHLPLPGRHNVMNALAASAAAIALGVSPESIAHGLSAMHAVGGRWQPCKGLQGARLINDTYNANPGSLSVALELLANHQGERWLVLGDMGELGDVGEILHQQMGQQARDAGLRYLFALGSLAAEAAEAFGEGGEAFESLDTLVNRLREQLHPGVTVLVKGSRAMRMERVIDALRDRNGEAA</sequence>
<dbReference type="InterPro" id="IPR013221">
    <property type="entry name" value="Mur_ligase_cen"/>
</dbReference>
<dbReference type="InterPro" id="IPR035911">
    <property type="entry name" value="MurE/MurF_N"/>
</dbReference>
<organism evidence="14">
    <name type="scientific">hydrothermal vent metagenome</name>
    <dbReference type="NCBI Taxonomy" id="652676"/>
    <lineage>
        <taxon>unclassified sequences</taxon>
        <taxon>metagenomes</taxon>
        <taxon>ecological metagenomes</taxon>
    </lineage>
</organism>
<evidence type="ECO:0000256" key="9">
    <source>
        <dbReference type="ARBA" id="ARBA00023316"/>
    </source>
</evidence>
<dbReference type="InterPro" id="IPR000713">
    <property type="entry name" value="Mur_ligase_N"/>
</dbReference>
<evidence type="ECO:0000256" key="2">
    <source>
        <dbReference type="ARBA" id="ARBA00022598"/>
    </source>
</evidence>
<dbReference type="GO" id="GO:0047480">
    <property type="term" value="F:UDP-N-acetylmuramoyl-tripeptide-D-alanyl-D-alanine ligase activity"/>
    <property type="evidence" value="ECO:0007669"/>
    <property type="project" value="InterPro"/>
</dbReference>
<keyword evidence="3" id="KW-0132">Cell division</keyword>
<dbReference type="InterPro" id="IPR051046">
    <property type="entry name" value="MurCDEF_CellWall_CoF430Synth"/>
</dbReference>
<dbReference type="PANTHER" id="PTHR43024">
    <property type="entry name" value="UDP-N-ACETYLMURAMOYL-TRIPEPTIDE--D-ALANYL-D-ALANINE LIGASE"/>
    <property type="match status" value="1"/>
</dbReference>
<dbReference type="GO" id="GO:0005524">
    <property type="term" value="F:ATP binding"/>
    <property type="evidence" value="ECO:0007669"/>
    <property type="project" value="UniProtKB-KW"/>
</dbReference>
<protein>
    <recommendedName>
        <fullName evidence="10">UDP-MurNAc-pentapeptide synthetase</fullName>
    </recommendedName>
</protein>
<dbReference type="HAMAP" id="MF_02019">
    <property type="entry name" value="MurF"/>
    <property type="match status" value="1"/>
</dbReference>
<dbReference type="GO" id="GO:0008360">
    <property type="term" value="P:regulation of cell shape"/>
    <property type="evidence" value="ECO:0007669"/>
    <property type="project" value="UniProtKB-KW"/>
</dbReference>
<accession>A0A3B0Y3Q4</accession>
<dbReference type="Pfam" id="PF01225">
    <property type="entry name" value="Mur_ligase"/>
    <property type="match status" value="1"/>
</dbReference>
<dbReference type="AlphaFoldDB" id="A0A3B0Y3Q4"/>
<dbReference type="NCBIfam" id="TIGR01143">
    <property type="entry name" value="murF"/>
    <property type="match status" value="1"/>
</dbReference>
<keyword evidence="1" id="KW-0963">Cytoplasm</keyword>
<dbReference type="GO" id="GO:0009252">
    <property type="term" value="P:peptidoglycan biosynthetic process"/>
    <property type="evidence" value="ECO:0007669"/>
    <property type="project" value="UniProtKB-KW"/>
</dbReference>
<keyword evidence="7" id="KW-0573">Peptidoglycan synthesis</keyword>
<evidence type="ECO:0000256" key="4">
    <source>
        <dbReference type="ARBA" id="ARBA00022741"/>
    </source>
</evidence>
<dbReference type="Gene3D" id="3.90.190.20">
    <property type="entry name" value="Mur ligase, C-terminal domain"/>
    <property type="match status" value="1"/>
</dbReference>
<evidence type="ECO:0000313" key="14">
    <source>
        <dbReference type="EMBL" id="VAW75345.1"/>
    </source>
</evidence>
<gene>
    <name evidence="14" type="ORF">MNBD_GAMMA14-115</name>
</gene>
<keyword evidence="4" id="KW-0547">Nucleotide-binding</keyword>
<dbReference type="InterPro" id="IPR036615">
    <property type="entry name" value="Mur_ligase_C_dom_sf"/>
</dbReference>
<evidence type="ECO:0000256" key="5">
    <source>
        <dbReference type="ARBA" id="ARBA00022840"/>
    </source>
</evidence>
<keyword evidence="2 14" id="KW-0436">Ligase</keyword>
<dbReference type="PANTHER" id="PTHR43024:SF1">
    <property type="entry name" value="UDP-N-ACETYLMURAMOYL-TRIPEPTIDE--D-ALANYL-D-ALANINE LIGASE"/>
    <property type="match status" value="1"/>
</dbReference>
<dbReference type="SUPFAM" id="SSF63418">
    <property type="entry name" value="MurE/MurF N-terminal domain"/>
    <property type="match status" value="1"/>
</dbReference>
<evidence type="ECO:0000259" key="13">
    <source>
        <dbReference type="Pfam" id="PF08245"/>
    </source>
</evidence>
<dbReference type="Gene3D" id="3.40.1390.10">
    <property type="entry name" value="MurE/MurF, N-terminal domain"/>
    <property type="match status" value="1"/>
</dbReference>
<dbReference type="Gene3D" id="3.40.1190.10">
    <property type="entry name" value="Mur-like, catalytic domain"/>
    <property type="match status" value="1"/>
</dbReference>
<keyword evidence="8" id="KW-0131">Cell cycle</keyword>
<dbReference type="InterPro" id="IPR005863">
    <property type="entry name" value="UDP-N-AcMur_synth"/>
</dbReference>
<feature type="domain" description="Mur ligase central" evidence="13">
    <location>
        <begin position="104"/>
        <end position="290"/>
    </location>
</feature>
<evidence type="ECO:0000256" key="3">
    <source>
        <dbReference type="ARBA" id="ARBA00022618"/>
    </source>
</evidence>
<evidence type="ECO:0000256" key="8">
    <source>
        <dbReference type="ARBA" id="ARBA00023306"/>
    </source>
</evidence>
<evidence type="ECO:0000256" key="7">
    <source>
        <dbReference type="ARBA" id="ARBA00022984"/>
    </source>
</evidence>
<dbReference type="SUPFAM" id="SSF53623">
    <property type="entry name" value="MurD-like peptide ligases, catalytic domain"/>
    <property type="match status" value="1"/>
</dbReference>
<proteinExistence type="inferred from homology"/>
<dbReference type="EMBL" id="UOFM01000130">
    <property type="protein sequence ID" value="VAW75345.1"/>
    <property type="molecule type" value="Genomic_DNA"/>
</dbReference>
<name>A0A3B0Y3Q4_9ZZZZ</name>
<feature type="domain" description="Mur ligase C-terminal" evidence="12">
    <location>
        <begin position="312"/>
        <end position="431"/>
    </location>
</feature>
<evidence type="ECO:0000256" key="1">
    <source>
        <dbReference type="ARBA" id="ARBA00022490"/>
    </source>
</evidence>
<keyword evidence="5" id="KW-0067">ATP-binding</keyword>
<evidence type="ECO:0000259" key="11">
    <source>
        <dbReference type="Pfam" id="PF01225"/>
    </source>
</evidence>
<evidence type="ECO:0000259" key="12">
    <source>
        <dbReference type="Pfam" id="PF02875"/>
    </source>
</evidence>
<dbReference type="GO" id="GO:0051301">
    <property type="term" value="P:cell division"/>
    <property type="evidence" value="ECO:0007669"/>
    <property type="project" value="UniProtKB-KW"/>
</dbReference>
<dbReference type="InterPro" id="IPR036565">
    <property type="entry name" value="Mur-like_cat_sf"/>
</dbReference>
<evidence type="ECO:0000256" key="10">
    <source>
        <dbReference type="ARBA" id="ARBA00031461"/>
    </source>
</evidence>
<reference evidence="14" key="1">
    <citation type="submission" date="2018-06" db="EMBL/GenBank/DDBJ databases">
        <authorList>
            <person name="Zhirakovskaya E."/>
        </authorList>
    </citation>
    <scope>NUCLEOTIDE SEQUENCE</scope>
</reference>
<keyword evidence="9" id="KW-0961">Cell wall biogenesis/degradation</keyword>
<dbReference type="Pfam" id="PF08245">
    <property type="entry name" value="Mur_ligase_M"/>
    <property type="match status" value="1"/>
</dbReference>
<feature type="domain" description="Mur ligase N-terminal catalytic" evidence="11">
    <location>
        <begin position="24"/>
        <end position="92"/>
    </location>
</feature>